<protein>
    <submittedName>
        <fullName evidence="1">Uncharacterized protein</fullName>
    </submittedName>
</protein>
<dbReference type="Proteomes" id="UP000008367">
    <property type="component" value="Unassembled WGS sequence"/>
</dbReference>
<proteinExistence type="predicted"/>
<gene>
    <name evidence="1" type="ORF">VCHENC02_2475A</name>
</gene>
<organism evidence="1 2">
    <name type="scientific">Vibrio harveyi</name>
    <name type="common">Beneckea harveyi</name>
    <dbReference type="NCBI Taxonomy" id="669"/>
    <lineage>
        <taxon>Bacteria</taxon>
        <taxon>Pseudomonadati</taxon>
        <taxon>Pseudomonadota</taxon>
        <taxon>Gammaproteobacteria</taxon>
        <taxon>Vibrionales</taxon>
        <taxon>Vibrionaceae</taxon>
        <taxon>Vibrio</taxon>
    </lineage>
</organism>
<sequence>MPASRSASILSSVTVNLLKPSR</sequence>
<accession>A0A454CZV9</accession>
<dbReference type="AlphaFoldDB" id="A0A454CZV9"/>
<feature type="non-terminal residue" evidence="1">
    <location>
        <position position="22"/>
    </location>
</feature>
<evidence type="ECO:0000313" key="1">
    <source>
        <dbReference type="EMBL" id="EKM31934.1"/>
    </source>
</evidence>
<evidence type="ECO:0000313" key="2">
    <source>
        <dbReference type="Proteomes" id="UP000008367"/>
    </source>
</evidence>
<name>A0A454CZV9_VIBHA</name>
<comment type="caution">
    <text evidence="1">The sequence shown here is derived from an EMBL/GenBank/DDBJ whole genome shotgun (WGS) entry which is preliminary data.</text>
</comment>
<dbReference type="EMBL" id="AJSR01000962">
    <property type="protein sequence ID" value="EKM31934.1"/>
    <property type="molecule type" value="Genomic_DNA"/>
</dbReference>
<reference evidence="1 2" key="1">
    <citation type="submission" date="2012-10" db="EMBL/GenBank/DDBJ databases">
        <title>Genome sequence of Vibrio Cholerae HENC-02.</title>
        <authorList>
            <person name="Eppinger M."/>
            <person name="Hasan N.A."/>
            <person name="Sengamalay N."/>
            <person name="Hine E."/>
            <person name="Su Q."/>
            <person name="Daugherty S.C."/>
            <person name="Young S."/>
            <person name="Sadzewicz L."/>
            <person name="Tallon L."/>
            <person name="Cebula T.A."/>
            <person name="Ravel J."/>
            <person name="Colwell R.R."/>
        </authorList>
    </citation>
    <scope>NUCLEOTIDE SEQUENCE [LARGE SCALE GENOMIC DNA]</scope>
    <source>
        <strain evidence="1 2">HENC-02</strain>
    </source>
</reference>